<dbReference type="AlphaFoldDB" id="A0A1Y1RMI4"/>
<evidence type="ECO:0000259" key="2">
    <source>
        <dbReference type="PROSITE" id="PS51192"/>
    </source>
</evidence>
<dbReference type="Pfam" id="PF08463">
    <property type="entry name" value="EcoEI_R_C"/>
    <property type="match status" value="1"/>
</dbReference>
<dbReference type="EMBL" id="LXWF01000042">
    <property type="protein sequence ID" value="ORC15714.1"/>
    <property type="molecule type" value="Genomic_DNA"/>
</dbReference>
<evidence type="ECO:0000313" key="3">
    <source>
        <dbReference type="EMBL" id="ORC15714.1"/>
    </source>
</evidence>
<dbReference type="REBASE" id="201854">
    <property type="entry name" value="RnaPT32ORF5830P"/>
</dbReference>
<protein>
    <submittedName>
        <fullName evidence="3">Restriction endonuclease subunit R</fullName>
    </submittedName>
</protein>
<dbReference type="GO" id="GO:0004519">
    <property type="term" value="F:endonuclease activity"/>
    <property type="evidence" value="ECO:0007669"/>
    <property type="project" value="UniProtKB-KW"/>
</dbReference>
<dbReference type="GO" id="GO:0003677">
    <property type="term" value="F:DNA binding"/>
    <property type="evidence" value="ECO:0007669"/>
    <property type="project" value="InterPro"/>
</dbReference>
<dbReference type="Gene3D" id="3.40.50.300">
    <property type="entry name" value="P-loop containing nucleotide triphosphate hydrolases"/>
    <property type="match status" value="2"/>
</dbReference>
<dbReference type="PROSITE" id="PS51192">
    <property type="entry name" value="HELICASE_ATP_BIND_1"/>
    <property type="match status" value="1"/>
</dbReference>
<dbReference type="InterPro" id="IPR013670">
    <property type="entry name" value="EcoEI_R_C_dom"/>
</dbReference>
<organism evidence="3 4">
    <name type="scientific">Rothia nasimurium</name>
    <dbReference type="NCBI Taxonomy" id="85336"/>
    <lineage>
        <taxon>Bacteria</taxon>
        <taxon>Bacillati</taxon>
        <taxon>Actinomycetota</taxon>
        <taxon>Actinomycetes</taxon>
        <taxon>Micrococcales</taxon>
        <taxon>Micrococcaceae</taxon>
        <taxon>Rothia</taxon>
    </lineage>
</organism>
<keyword evidence="4" id="KW-1185">Reference proteome</keyword>
<dbReference type="CDD" id="cd18032">
    <property type="entry name" value="DEXHc_RE_I_III_res"/>
    <property type="match status" value="1"/>
</dbReference>
<reference evidence="3 4" key="1">
    <citation type="submission" date="2016-05" db="EMBL/GenBank/DDBJ databases">
        <title>Draft genome sequence of a porcine commensal Rothia nasimurium.</title>
        <authorList>
            <person name="Gaiser R.A."/>
            <person name="Van Baarlen P."/>
            <person name="Wells J.M."/>
        </authorList>
    </citation>
    <scope>NUCLEOTIDE SEQUENCE [LARGE SCALE GENOMIC DNA]</scope>
    <source>
        <strain evidence="3 4">PT-32</strain>
    </source>
</reference>
<dbReference type="RefSeq" id="WP_083092807.1">
    <property type="nucleotide sequence ID" value="NZ_LXWF01000042.1"/>
</dbReference>
<dbReference type="InterPro" id="IPR006935">
    <property type="entry name" value="Helicase/UvrB_N"/>
</dbReference>
<dbReference type="Gene3D" id="3.90.1570.30">
    <property type="match status" value="1"/>
</dbReference>
<dbReference type="InterPro" id="IPR027417">
    <property type="entry name" value="P-loop_NTPase"/>
</dbReference>
<name>A0A1Y1RMI4_9MICC</name>
<accession>A0A1Y1RMI4</accession>
<evidence type="ECO:0000313" key="4">
    <source>
        <dbReference type="Proteomes" id="UP000192359"/>
    </source>
</evidence>
<dbReference type="Proteomes" id="UP000192359">
    <property type="component" value="Unassembled WGS sequence"/>
</dbReference>
<dbReference type="PANTHER" id="PTHR47396:SF1">
    <property type="entry name" value="ATP-DEPENDENT HELICASE IRC3-RELATED"/>
    <property type="match status" value="1"/>
</dbReference>
<dbReference type="GO" id="GO:0005524">
    <property type="term" value="F:ATP binding"/>
    <property type="evidence" value="ECO:0007669"/>
    <property type="project" value="InterPro"/>
</dbReference>
<keyword evidence="1" id="KW-0175">Coiled coil</keyword>
<feature type="coiled-coil region" evidence="1">
    <location>
        <begin position="144"/>
        <end position="200"/>
    </location>
</feature>
<proteinExistence type="predicted"/>
<dbReference type="GO" id="GO:0005829">
    <property type="term" value="C:cytosol"/>
    <property type="evidence" value="ECO:0007669"/>
    <property type="project" value="TreeGrafter"/>
</dbReference>
<dbReference type="Pfam" id="PF04851">
    <property type="entry name" value="ResIII"/>
    <property type="match status" value="1"/>
</dbReference>
<dbReference type="SUPFAM" id="SSF52540">
    <property type="entry name" value="P-loop containing nucleoside triphosphate hydrolases"/>
    <property type="match status" value="2"/>
</dbReference>
<dbReference type="SMART" id="SM00487">
    <property type="entry name" value="DEXDc"/>
    <property type="match status" value="1"/>
</dbReference>
<keyword evidence="3" id="KW-0255">Endonuclease</keyword>
<dbReference type="InterPro" id="IPR050742">
    <property type="entry name" value="Helicase_Restrict-Modif_Enz"/>
</dbReference>
<keyword evidence="3" id="KW-0378">Hydrolase</keyword>
<dbReference type="GO" id="GO:0016787">
    <property type="term" value="F:hydrolase activity"/>
    <property type="evidence" value="ECO:0007669"/>
    <property type="project" value="InterPro"/>
</dbReference>
<evidence type="ECO:0000256" key="1">
    <source>
        <dbReference type="SAM" id="Coils"/>
    </source>
</evidence>
<dbReference type="InterPro" id="IPR014001">
    <property type="entry name" value="Helicase_ATP-bd"/>
</dbReference>
<comment type="caution">
    <text evidence="3">The sequence shown here is derived from an EMBL/GenBank/DDBJ whole genome shotgun (WGS) entry which is preliminary data.</text>
</comment>
<dbReference type="GO" id="GO:0006304">
    <property type="term" value="P:DNA modification"/>
    <property type="evidence" value="ECO:0007669"/>
    <property type="project" value="InterPro"/>
</dbReference>
<dbReference type="OrthoDB" id="9776021at2"/>
<dbReference type="PANTHER" id="PTHR47396">
    <property type="entry name" value="TYPE I RESTRICTION ENZYME ECOKI R PROTEIN"/>
    <property type="match status" value="1"/>
</dbReference>
<dbReference type="CDD" id="cd18799">
    <property type="entry name" value="SF2_C_EcoAI-like"/>
    <property type="match status" value="1"/>
</dbReference>
<feature type="domain" description="Helicase ATP-binding" evidence="2">
    <location>
        <begin position="368"/>
        <end position="529"/>
    </location>
</feature>
<keyword evidence="3" id="KW-0540">Nuclease</keyword>
<sequence>MSNFAFVYQALPELYQDCAKAEGYLVTDAPTACFYARRAIEGLVEHIYRVRGIYRPEQATLATLTSNEAFSVYLDNDKRLKFKTIRHLGNDAAHNSRKVLSERDAERAVTDLYHLMVWGVYNHSATPALAPMGRAFDRQLIPTLRRQAEQRALTQQRMADAEAERTAEMERVAAEHQARVDAMDAELERLRAQLAEAQAAKPLPDTHDYNEAETRDYFIDLLLGEAGWPLANKRDLEYPVTGLPTPSGSGRVDYVLWGRDGRPLGLVEAKRARESVDIGRDQAKAYADALQAATGVRPVIFYTNGYTHYLWDDAAGYPPREVQGFLTEDELALMIERRTSRQQLSGQQVNTEIAGRDYQLRAVASVAESFDARRRKALLVMATGSGKTRTTIALVDLLSRAGWVKRVLFLADRTALVNQAVKAFKAHLPNLATVNLVEDKQANGRVYASTYPTMLNIINRTRTEGEATLREFGPGYFDLIVVDEAHRSVYAKYKSIFDYFDALLVGLTATPKDEVDFNTYALFDLEAGVPTDAYTLDQAVSDGYLVPARGFSVGTRFLREGIRYDQLSEAEQEQWESADWGDAVPDEITSEALNRFLFNADTVDKVLTTLMEHGYRVADGELLGKTIIFAKNQAHADFIYERFNVLFPGYGGSYAQVITNRTYAAESAIEKFSEPESLPRIAISVDMLDTGIDVPEILNLVFFKLVRAKTKFWQMLGRGTRLAPDVFGPGADKTDFLVFDFCQNLEYFSQDLPGAEGQMAKPVSQRVFETRVRLARALMGSGSVAAGDDYAVAVRSDLAAFVGRLDMGNVLVRPHRAAVERFASADAWAQLSEAEAEFALSLGAVASTVQVDGTLEAKQFDLLMLGAQLSALTGDSAALAHTKEVAQTLAEDLLAKAAVPAIAAVLPHLEQLAADDWWVDVSPALLEFMRKKLRGVTHLLDKGQKKIVYTNFQDELIDPVEVEVVRTQVGMNQERFEQKMQEYLREHLDAVAVQKVLRGKQLTDEDFAALADLIDASGIGGPANVQVARESGGLGVFVRSLVGLSQDEARAAFAVFLDESRYSATQIRFVQRIVDELSENGTVDPSRLYEDPYVSLGDPFEMFGDDDAFEIVSILNRIRATAEVA</sequence>
<gene>
    <name evidence="3" type="ORF">A7979_05825</name>
</gene>